<accession>A0ABX1U095</accession>
<comment type="subcellular location">
    <subcellularLocation>
        <location evidence="1">Membrane</location>
    </subcellularLocation>
    <subcellularLocation>
        <location evidence="2">Periplasm</location>
    </subcellularLocation>
</comment>
<dbReference type="Gene3D" id="3.30.1330.60">
    <property type="entry name" value="OmpA-like domain"/>
    <property type="match status" value="1"/>
</dbReference>
<dbReference type="PRINTS" id="PR01021">
    <property type="entry name" value="OMPADOMAIN"/>
</dbReference>
<dbReference type="Pfam" id="PF00691">
    <property type="entry name" value="OmpA"/>
    <property type="match status" value="1"/>
</dbReference>
<dbReference type="Pfam" id="PF09084">
    <property type="entry name" value="NMT1"/>
    <property type="match status" value="1"/>
</dbReference>
<keyword evidence="9" id="KW-1185">Reference proteome</keyword>
<organism evidence="8 9">
    <name type="scientific">Candidatus Accumulibacter phosphatis</name>
    <dbReference type="NCBI Taxonomy" id="327160"/>
    <lineage>
        <taxon>Bacteria</taxon>
        <taxon>Pseudomonadati</taxon>
        <taxon>Pseudomonadota</taxon>
        <taxon>Betaproteobacteria</taxon>
        <taxon>Candidatus Accumulibacter</taxon>
    </lineage>
</organism>
<evidence type="ECO:0000313" key="9">
    <source>
        <dbReference type="Proteomes" id="UP000749010"/>
    </source>
</evidence>
<dbReference type="CDD" id="cd07185">
    <property type="entry name" value="OmpA_C-like"/>
    <property type="match status" value="1"/>
</dbReference>
<reference evidence="8 9" key="1">
    <citation type="submission" date="2019-03" db="EMBL/GenBank/DDBJ databases">
        <title>Metabolic reconstructions from genomes of highly enriched 'Candidatus Accumulibacter' and 'Candidatus Competibacter' bioreactor populations.</title>
        <authorList>
            <person name="Annavajhala M.K."/>
            <person name="Welles L."/>
            <person name="Abbas B."/>
            <person name="Sorokin D."/>
            <person name="Park H."/>
            <person name="Van Loosdrecht M."/>
            <person name="Chandran K."/>
        </authorList>
    </citation>
    <scope>NUCLEOTIDE SEQUENCE [LARGE SCALE GENOMIC DNA]</scope>
    <source>
        <strain evidence="8 9">SBR_S</strain>
    </source>
</reference>
<name>A0ABX1U095_9PROT</name>
<sequence>MAQLTPMAKGLITVIILGVAGSLAWNLGLKERFAGGGDAAALSTPATATAEAAARAQPPTPTRAQPTAATAKADAKNAALGTPGNPLKVSLVSFHGYAPALVANGNSLDTQPGSIYSKIGLNVRFVIQDDIPTLATIFESGAAQCAWRTSDFWAQEQPNLRNAGLDGKAVMIVDNTQGGDAVIASDPAVKAIEDLAGRSVALLQFTPSHGILIDALDNASLTARKKESVKIVFINAEEGTAGVRAALESGHVDAAVLWDPDLALALRNVKGAHVVYSTKTATNLIFDVMVCDSRLLAKPEGQAVVQKFVEGWMEGVPAARANPDNAVDALVNTEEFFKLLADKEGRPFVKNLFPNVVWTGVEENARILGLAGGTNHYERVYKRFDEIYRKAGALANPKSPVIAPQDSFDYRFIKAILARDQPAATAAAQPQTSFTQASLKEATQQQAMVTKPVTVGFASGSTDLSKRAHKTIDAEMVPFIENNGKAYFEVSGNSDSTGAREVNQRLSEVRARAVVDYLVTQWEFPRERFKIVGNGPDRPLCNEANAAAEGLSLEDCRALNRSTRVAVFGGR</sequence>
<keyword evidence="4" id="KW-0732">Signal</keyword>
<dbReference type="SUPFAM" id="SSF53850">
    <property type="entry name" value="Periplasmic binding protein-like II"/>
    <property type="match status" value="1"/>
</dbReference>
<protein>
    <submittedName>
        <fullName evidence="8">Flagellar motor protein MotB</fullName>
    </submittedName>
</protein>
<dbReference type="SUPFAM" id="SSF103088">
    <property type="entry name" value="OmpA-like"/>
    <property type="match status" value="1"/>
</dbReference>
<evidence type="ECO:0000256" key="1">
    <source>
        <dbReference type="ARBA" id="ARBA00004370"/>
    </source>
</evidence>
<feature type="domain" description="OmpA-like" evidence="7">
    <location>
        <begin position="444"/>
        <end position="571"/>
    </location>
</feature>
<keyword evidence="8" id="KW-0969">Cilium</keyword>
<dbReference type="InterPro" id="IPR036737">
    <property type="entry name" value="OmpA-like_sf"/>
</dbReference>
<evidence type="ECO:0000256" key="5">
    <source>
        <dbReference type="ARBA" id="ARBA00023136"/>
    </source>
</evidence>
<dbReference type="RefSeq" id="WP_169067556.1">
    <property type="nucleotide sequence ID" value="NZ_SPMY01000045.1"/>
</dbReference>
<dbReference type="PROSITE" id="PS51123">
    <property type="entry name" value="OMPA_2"/>
    <property type="match status" value="1"/>
</dbReference>
<keyword evidence="8" id="KW-0966">Cell projection</keyword>
<keyword evidence="8" id="KW-0282">Flagellum</keyword>
<dbReference type="PANTHER" id="PTHR30024">
    <property type="entry name" value="ALIPHATIC SULFONATES-BINDING PROTEIN-RELATED"/>
    <property type="match status" value="1"/>
</dbReference>
<dbReference type="PANTHER" id="PTHR30024:SF47">
    <property type="entry name" value="TAURINE-BINDING PERIPLASMIC PROTEIN"/>
    <property type="match status" value="1"/>
</dbReference>
<gene>
    <name evidence="8" type="ORF">E4Q23_15855</name>
</gene>
<dbReference type="Gene3D" id="3.40.190.10">
    <property type="entry name" value="Periplasmic binding protein-like II"/>
    <property type="match status" value="2"/>
</dbReference>
<dbReference type="EMBL" id="SPMY01000045">
    <property type="protein sequence ID" value="NMQ29105.1"/>
    <property type="molecule type" value="Genomic_DNA"/>
</dbReference>
<keyword evidence="5 6" id="KW-0472">Membrane</keyword>
<evidence type="ECO:0000256" key="6">
    <source>
        <dbReference type="PROSITE-ProRule" id="PRU00473"/>
    </source>
</evidence>
<dbReference type="Proteomes" id="UP000749010">
    <property type="component" value="Unassembled WGS sequence"/>
</dbReference>
<comment type="similarity">
    <text evidence="3">Belongs to the bacterial solute-binding protein SsuA/TauA family.</text>
</comment>
<dbReference type="InterPro" id="IPR006664">
    <property type="entry name" value="OMP_bac"/>
</dbReference>
<evidence type="ECO:0000256" key="4">
    <source>
        <dbReference type="ARBA" id="ARBA00022729"/>
    </source>
</evidence>
<dbReference type="InterPro" id="IPR006665">
    <property type="entry name" value="OmpA-like"/>
</dbReference>
<evidence type="ECO:0000256" key="2">
    <source>
        <dbReference type="ARBA" id="ARBA00004418"/>
    </source>
</evidence>
<comment type="caution">
    <text evidence="8">The sequence shown here is derived from an EMBL/GenBank/DDBJ whole genome shotgun (WGS) entry which is preliminary data.</text>
</comment>
<dbReference type="InterPro" id="IPR015168">
    <property type="entry name" value="SsuA/THI5"/>
</dbReference>
<proteinExistence type="inferred from homology"/>
<evidence type="ECO:0000313" key="8">
    <source>
        <dbReference type="EMBL" id="NMQ29105.1"/>
    </source>
</evidence>
<evidence type="ECO:0000259" key="7">
    <source>
        <dbReference type="PROSITE" id="PS51123"/>
    </source>
</evidence>
<evidence type="ECO:0000256" key="3">
    <source>
        <dbReference type="ARBA" id="ARBA00010742"/>
    </source>
</evidence>